<dbReference type="Pfam" id="PF11457">
    <property type="entry name" value="DUF3021"/>
    <property type="match status" value="1"/>
</dbReference>
<keyword evidence="1" id="KW-1133">Transmembrane helix</keyword>
<evidence type="ECO:0008006" key="4">
    <source>
        <dbReference type="Google" id="ProtNLM"/>
    </source>
</evidence>
<name>A0ABP0ESX0_9LACO</name>
<proteinExistence type="predicted"/>
<evidence type="ECO:0000313" key="3">
    <source>
        <dbReference type="Proteomes" id="UP001314241"/>
    </source>
</evidence>
<organism evidence="2 3">
    <name type="scientific">Eupransor demetentiae</name>
    <dbReference type="NCBI Taxonomy" id="3109584"/>
    <lineage>
        <taxon>Bacteria</taxon>
        <taxon>Bacillati</taxon>
        <taxon>Bacillota</taxon>
        <taxon>Bacilli</taxon>
        <taxon>Lactobacillales</taxon>
        <taxon>Lactobacillaceae</taxon>
        <taxon>Eupransor</taxon>
    </lineage>
</organism>
<dbReference type="Proteomes" id="UP001314241">
    <property type="component" value="Unassembled WGS sequence"/>
</dbReference>
<accession>A0ABP0ESX0</accession>
<evidence type="ECO:0000256" key="1">
    <source>
        <dbReference type="SAM" id="Phobius"/>
    </source>
</evidence>
<reference evidence="2 3" key="1">
    <citation type="submission" date="2024-01" db="EMBL/GenBank/DDBJ databases">
        <authorList>
            <person name="Botero Cardona J."/>
        </authorList>
    </citation>
    <scope>NUCLEOTIDE SEQUENCE [LARGE SCALE GENOMIC DNA]</scope>
    <source>
        <strain evidence="2 3">LMG 33000</strain>
    </source>
</reference>
<comment type="caution">
    <text evidence="2">The sequence shown here is derived from an EMBL/GenBank/DDBJ whole genome shotgun (WGS) entry which is preliminary data.</text>
</comment>
<keyword evidence="3" id="KW-1185">Reference proteome</keyword>
<gene>
    <name evidence="2" type="ORF">R54876_GBNLAHCA_01036</name>
</gene>
<dbReference type="EMBL" id="CAWVOH010000002">
    <property type="protein sequence ID" value="CAK8054467.1"/>
    <property type="molecule type" value="Genomic_DNA"/>
</dbReference>
<feature type="transmembrane region" description="Helical" evidence="1">
    <location>
        <begin position="51"/>
        <end position="75"/>
    </location>
</feature>
<keyword evidence="1" id="KW-0812">Transmembrane</keyword>
<feature type="transmembrane region" description="Helical" evidence="1">
    <location>
        <begin position="87"/>
        <end position="108"/>
    </location>
</feature>
<keyword evidence="1" id="KW-0472">Membrane</keyword>
<sequence>MIKKVIRVVLHSAIIGFFVGFTVAMVCSLLNETKYFMPASPDWVNRFSTPLQATLVAGLLWMGMGIVFGVGALIFNYMDGSITKKTIIHFAWTFIGFAILAFNAGWDITGWDGTLIFVVIFIIVYVIIWSISMLRARQNVDQVNATLHLN</sequence>
<dbReference type="RefSeq" id="WP_349642014.1">
    <property type="nucleotide sequence ID" value="NZ_CAWVOH010000002.1"/>
</dbReference>
<dbReference type="InterPro" id="IPR021560">
    <property type="entry name" value="DUF3021"/>
</dbReference>
<protein>
    <recommendedName>
        <fullName evidence="4">DUF3021 domain-containing protein</fullName>
    </recommendedName>
</protein>
<evidence type="ECO:0000313" key="2">
    <source>
        <dbReference type="EMBL" id="CAK8054467.1"/>
    </source>
</evidence>
<feature type="transmembrane region" description="Helical" evidence="1">
    <location>
        <begin position="12"/>
        <end position="31"/>
    </location>
</feature>
<feature type="transmembrane region" description="Helical" evidence="1">
    <location>
        <begin position="114"/>
        <end position="134"/>
    </location>
</feature>